<dbReference type="PANTHER" id="PTHR46268">
    <property type="entry name" value="STRESS RESPONSE PROTEIN NHAX"/>
    <property type="match status" value="1"/>
</dbReference>
<gene>
    <name evidence="3" type="ORF">DFR31_1877</name>
</gene>
<evidence type="ECO:0000313" key="3">
    <source>
        <dbReference type="EMBL" id="RLK48766.1"/>
    </source>
</evidence>
<dbReference type="InterPro" id="IPR014729">
    <property type="entry name" value="Rossmann-like_a/b/a_fold"/>
</dbReference>
<dbReference type="SUPFAM" id="SSF52402">
    <property type="entry name" value="Adenine nucleotide alpha hydrolases-like"/>
    <property type="match status" value="1"/>
</dbReference>
<evidence type="ECO:0000256" key="1">
    <source>
        <dbReference type="ARBA" id="ARBA00008791"/>
    </source>
</evidence>
<dbReference type="Proteomes" id="UP000275461">
    <property type="component" value="Unassembled WGS sequence"/>
</dbReference>
<feature type="domain" description="UspA" evidence="2">
    <location>
        <begin position="2"/>
        <end position="150"/>
    </location>
</feature>
<dbReference type="CDD" id="cd00293">
    <property type="entry name" value="USP-like"/>
    <property type="match status" value="1"/>
</dbReference>
<dbReference type="Gene3D" id="3.40.50.620">
    <property type="entry name" value="HUPs"/>
    <property type="match status" value="1"/>
</dbReference>
<sequence length="152" mass="17121">MKIMIAYDGSRNAKLALAQTVDMFKGLRPKLLLIGVAEEPRDSTERNVELFEEEYNEVKQALEEGAEFVTEQKLESEIILAEGDPRKMILAASKRREPDLLVIARHSNKPDGGIIAQSLTYFVDEIDYMTFGSVSAFLSRRVECPLLIYPAP</sequence>
<reference evidence="3 4" key="1">
    <citation type="submission" date="2018-10" db="EMBL/GenBank/DDBJ databases">
        <title>Genomic Encyclopedia of Type Strains, Phase IV (KMG-IV): sequencing the most valuable type-strain genomes for metagenomic binning, comparative biology and taxonomic classification.</title>
        <authorList>
            <person name="Goeker M."/>
        </authorList>
    </citation>
    <scope>NUCLEOTIDE SEQUENCE [LARGE SCALE GENOMIC DNA]</scope>
    <source>
        <strain evidence="3 4">DSM 12769</strain>
    </source>
</reference>
<comment type="caution">
    <text evidence="3">The sequence shown here is derived from an EMBL/GenBank/DDBJ whole genome shotgun (WGS) entry which is preliminary data.</text>
</comment>
<dbReference type="InterPro" id="IPR006016">
    <property type="entry name" value="UspA"/>
</dbReference>
<dbReference type="OrthoDB" id="7851528at2"/>
<keyword evidence="4" id="KW-1185">Reference proteome</keyword>
<accession>A0A498C2B9</accession>
<dbReference type="PANTHER" id="PTHR46268:SF6">
    <property type="entry name" value="UNIVERSAL STRESS PROTEIN UP12"/>
    <property type="match status" value="1"/>
</dbReference>
<dbReference type="Pfam" id="PF00582">
    <property type="entry name" value="Usp"/>
    <property type="match status" value="1"/>
</dbReference>
<comment type="similarity">
    <text evidence="1">Belongs to the universal stress protein A family.</text>
</comment>
<dbReference type="AlphaFoldDB" id="A0A498C2B9"/>
<evidence type="ECO:0000259" key="2">
    <source>
        <dbReference type="Pfam" id="PF00582"/>
    </source>
</evidence>
<proteinExistence type="inferred from homology"/>
<evidence type="ECO:0000313" key="4">
    <source>
        <dbReference type="Proteomes" id="UP000275461"/>
    </source>
</evidence>
<dbReference type="EMBL" id="RCDA01000002">
    <property type="protein sequence ID" value="RLK48766.1"/>
    <property type="molecule type" value="Genomic_DNA"/>
</dbReference>
<organism evidence="3 4">
    <name type="scientific">Alkalispirillum mobile</name>
    <dbReference type="NCBI Taxonomy" id="85925"/>
    <lineage>
        <taxon>Bacteria</taxon>
        <taxon>Pseudomonadati</taxon>
        <taxon>Pseudomonadota</taxon>
        <taxon>Gammaproteobacteria</taxon>
        <taxon>Chromatiales</taxon>
        <taxon>Ectothiorhodospiraceae</taxon>
        <taxon>Alkalispirillum</taxon>
    </lineage>
</organism>
<name>A0A498C2B9_9GAMM</name>
<protein>
    <submittedName>
        <fullName evidence="3">Nucleotide-binding universal stress UspA family protein</fullName>
    </submittedName>
</protein>
<dbReference type="RefSeq" id="WP_121442405.1">
    <property type="nucleotide sequence ID" value="NZ_RCDA01000002.1"/>
</dbReference>